<name>A0A177MHU3_METMH</name>
<dbReference type="AlphaFoldDB" id="A0A177MHU3"/>
<reference evidence="2" key="1">
    <citation type="submission" date="2016-03" db="EMBL/GenBank/DDBJ databases">
        <authorList>
            <person name="Heylen K."/>
            <person name="De Vos P."/>
            <person name="Vekeman B."/>
        </authorList>
    </citation>
    <scope>NUCLEOTIDE SEQUENCE [LARGE SCALE GENOMIC DNA]</scope>
    <source>
        <strain evidence="2">R-45371</strain>
    </source>
</reference>
<evidence type="ECO:0000313" key="2">
    <source>
        <dbReference type="Proteomes" id="UP000077763"/>
    </source>
</evidence>
<protein>
    <submittedName>
        <fullName evidence="1">Uncharacterized protein</fullName>
    </submittedName>
</protein>
<sequence length="61" mass="6503">MLDSVSSIAALATQMSTQKTAQQVEVAMLVKAKEMQEQQGQNALKLLESASVPSNGIDVRV</sequence>
<gene>
    <name evidence="1" type="ORF">A1353_12105</name>
</gene>
<accession>A0A177MHU3</accession>
<dbReference type="EMBL" id="LUUH01000047">
    <property type="protein sequence ID" value="OAI04923.1"/>
    <property type="molecule type" value="Genomic_DNA"/>
</dbReference>
<evidence type="ECO:0000313" key="1">
    <source>
        <dbReference type="EMBL" id="OAI04923.1"/>
    </source>
</evidence>
<comment type="caution">
    <text evidence="1">The sequence shown here is derived from an EMBL/GenBank/DDBJ whole genome shotgun (WGS) entry which is preliminary data.</text>
</comment>
<dbReference type="Pfam" id="PF14070">
    <property type="entry name" value="YjfB_motility"/>
    <property type="match status" value="1"/>
</dbReference>
<organism evidence="1 2">
    <name type="scientific">Methylomonas methanica</name>
    <dbReference type="NCBI Taxonomy" id="421"/>
    <lineage>
        <taxon>Bacteria</taxon>
        <taxon>Pseudomonadati</taxon>
        <taxon>Pseudomonadota</taxon>
        <taxon>Gammaproteobacteria</taxon>
        <taxon>Methylococcales</taxon>
        <taxon>Methylococcaceae</taxon>
        <taxon>Methylomonas</taxon>
    </lineage>
</organism>
<dbReference type="RefSeq" id="WP_020483815.1">
    <property type="nucleotide sequence ID" value="NZ_LUUH01000047.1"/>
</dbReference>
<dbReference type="InterPro" id="IPR025906">
    <property type="entry name" value="YjfB_motility"/>
</dbReference>
<dbReference type="Proteomes" id="UP000077763">
    <property type="component" value="Unassembled WGS sequence"/>
</dbReference>
<proteinExistence type="predicted"/>